<reference evidence="3 4" key="1">
    <citation type="journal article" date="2009" name="J. Bacteriol.">
        <title>Complete and draft genome sequences of six members of the Aquificales.</title>
        <authorList>
            <person name="Reysenbach A.L."/>
            <person name="Hamamura N."/>
            <person name="Podar M."/>
            <person name="Griffiths E."/>
            <person name="Ferreira S."/>
            <person name="Hochstein R."/>
            <person name="Heidelberg J."/>
            <person name="Johnson J."/>
            <person name="Mead D."/>
            <person name="Pohorille A."/>
            <person name="Sarmiento M."/>
            <person name="Schweighofer K."/>
            <person name="Seshadri R."/>
            <person name="Voytek M.A."/>
        </authorList>
    </citation>
    <scope>NUCLEOTIDE SEQUENCE [LARGE SCALE GENOMIC DNA]</scope>
    <source>
        <strain evidence="4">DSM 14350 / EX-H1</strain>
    </source>
</reference>
<dbReference type="GO" id="GO:0051536">
    <property type="term" value="F:iron-sulfur cluster binding"/>
    <property type="evidence" value="ECO:0007669"/>
    <property type="project" value="InterPro"/>
</dbReference>
<dbReference type="HOGENOM" id="CLU_060555_4_3_0"/>
<dbReference type="GO" id="GO:0016226">
    <property type="term" value="P:iron-sulfur cluster assembly"/>
    <property type="evidence" value="ECO:0007669"/>
    <property type="project" value="InterPro"/>
</dbReference>
<evidence type="ECO:0000256" key="1">
    <source>
        <dbReference type="ARBA" id="ARBA00006420"/>
    </source>
</evidence>
<evidence type="ECO:0000313" key="4">
    <source>
        <dbReference type="Proteomes" id="UP000001366"/>
    </source>
</evidence>
<gene>
    <name evidence="3" type="ordered locus">PERMA_1071</name>
</gene>
<dbReference type="InterPro" id="IPR001075">
    <property type="entry name" value="NIF_FeS_clus_asmbl_NifU_C"/>
</dbReference>
<dbReference type="InterPro" id="IPR034904">
    <property type="entry name" value="FSCA_dom_sf"/>
</dbReference>
<dbReference type="SUPFAM" id="SSF117916">
    <property type="entry name" value="Fe-S cluster assembly (FSCA) domain-like"/>
    <property type="match status" value="1"/>
</dbReference>
<keyword evidence="4" id="KW-1185">Reference proteome</keyword>
<evidence type="ECO:0000313" key="3">
    <source>
        <dbReference type="EMBL" id="ACO04373.1"/>
    </source>
</evidence>
<dbReference type="RefSeq" id="WP_012676611.1">
    <property type="nucleotide sequence ID" value="NC_012440.1"/>
</dbReference>
<dbReference type="Gene3D" id="3.30.300.130">
    <property type="entry name" value="Fe-S cluster assembly (FSCA)"/>
    <property type="match status" value="1"/>
</dbReference>
<organism evidence="3 4">
    <name type="scientific">Persephonella marina (strain DSM 14350 / EX-H1)</name>
    <dbReference type="NCBI Taxonomy" id="123214"/>
    <lineage>
        <taxon>Bacteria</taxon>
        <taxon>Pseudomonadati</taxon>
        <taxon>Aquificota</taxon>
        <taxon>Aquificia</taxon>
        <taxon>Aquificales</taxon>
        <taxon>Hydrogenothermaceae</taxon>
        <taxon>Persephonella</taxon>
    </lineage>
</organism>
<dbReference type="Pfam" id="PF01106">
    <property type="entry name" value="NifU"/>
    <property type="match status" value="1"/>
</dbReference>
<dbReference type="PaxDb" id="123214-PERMA_1071"/>
<feature type="domain" description="NIF system FeS cluster assembly NifU C-terminal" evidence="2">
    <location>
        <begin position="12"/>
        <end position="76"/>
    </location>
</feature>
<dbReference type="PANTHER" id="PTHR11178">
    <property type="entry name" value="IRON-SULFUR CLUSTER SCAFFOLD PROTEIN NFU-RELATED"/>
    <property type="match status" value="1"/>
</dbReference>
<comment type="similarity">
    <text evidence="1">Belongs to the NifU family.</text>
</comment>
<protein>
    <submittedName>
        <fullName evidence="3">Conserved domain protein</fullName>
    </submittedName>
</protein>
<dbReference type="KEGG" id="pmx:PERMA_1071"/>
<dbReference type="STRING" id="123214.PERMA_1071"/>
<dbReference type="PANTHER" id="PTHR11178:SF1">
    <property type="entry name" value="NFU1 IRON-SULFUR CLUSTER SCAFFOLD HOMOLOG, MITOCHONDRIAL"/>
    <property type="match status" value="1"/>
</dbReference>
<proteinExistence type="inferred from homology"/>
<accession>C0QQB1</accession>
<evidence type="ECO:0000259" key="2">
    <source>
        <dbReference type="Pfam" id="PF01106"/>
    </source>
</evidence>
<dbReference type="eggNOG" id="COG0694">
    <property type="taxonomic scope" value="Bacteria"/>
</dbReference>
<sequence>MVEDLKTKEQEVEEVLNKIRPALALDQGNIKLIKVENNDVYLELLGACSTCPVPDITMNDVIITTIKHLLPWVETVHIGQNKFELNNSI</sequence>
<dbReference type="Proteomes" id="UP000001366">
    <property type="component" value="Chromosome"/>
</dbReference>
<name>C0QQB1_PERMH</name>
<dbReference type="EMBL" id="CP001230">
    <property type="protein sequence ID" value="ACO04373.1"/>
    <property type="molecule type" value="Genomic_DNA"/>
</dbReference>
<dbReference type="AlphaFoldDB" id="C0QQB1"/>
<dbReference type="GO" id="GO:0005506">
    <property type="term" value="F:iron ion binding"/>
    <property type="evidence" value="ECO:0007669"/>
    <property type="project" value="InterPro"/>
</dbReference>
<dbReference type="OrthoDB" id="14920at2"/>